<proteinExistence type="inferred from homology"/>
<keyword evidence="6" id="KW-1185">Reference proteome</keyword>
<dbReference type="InterPro" id="IPR037171">
    <property type="entry name" value="NagB/RpiA_transferase-like"/>
</dbReference>
<keyword evidence="4" id="KW-0460">Magnesium</keyword>
<dbReference type="PANTHER" id="PTHR23407">
    <property type="entry name" value="ATPASE INHIBITOR/5-FORMYLTETRAHYDROFOLATE CYCLO-LIGASE"/>
    <property type="match status" value="1"/>
</dbReference>
<evidence type="ECO:0000256" key="2">
    <source>
        <dbReference type="ARBA" id="ARBA00022741"/>
    </source>
</evidence>
<comment type="catalytic activity">
    <reaction evidence="4">
        <text>(6S)-5-formyl-5,6,7,8-tetrahydrofolate + ATP = (6R)-5,10-methenyltetrahydrofolate + ADP + phosphate</text>
        <dbReference type="Rhea" id="RHEA:10488"/>
        <dbReference type="ChEBI" id="CHEBI:30616"/>
        <dbReference type="ChEBI" id="CHEBI:43474"/>
        <dbReference type="ChEBI" id="CHEBI:57455"/>
        <dbReference type="ChEBI" id="CHEBI:57457"/>
        <dbReference type="ChEBI" id="CHEBI:456216"/>
        <dbReference type="EC" id="6.3.3.2"/>
    </reaction>
</comment>
<comment type="similarity">
    <text evidence="1 4">Belongs to the 5-formyltetrahydrofolate cyclo-ligase family.</text>
</comment>
<keyword evidence="4" id="KW-0479">Metal-binding</keyword>
<comment type="caution">
    <text evidence="5">The sequence shown here is derived from an EMBL/GenBank/DDBJ whole genome shotgun (WGS) entry which is preliminary data.</text>
</comment>
<dbReference type="EMBL" id="JAUHLN010000003">
    <property type="protein sequence ID" value="MDN4074751.1"/>
    <property type="molecule type" value="Genomic_DNA"/>
</dbReference>
<keyword evidence="3 4" id="KW-0067">ATP-binding</keyword>
<evidence type="ECO:0000313" key="5">
    <source>
        <dbReference type="EMBL" id="MDN4074751.1"/>
    </source>
</evidence>
<dbReference type="Gene3D" id="3.40.50.10420">
    <property type="entry name" value="NagB/RpiA/CoA transferase-like"/>
    <property type="match status" value="1"/>
</dbReference>
<dbReference type="SUPFAM" id="SSF100950">
    <property type="entry name" value="NagB/RpiA/CoA transferase-like"/>
    <property type="match status" value="1"/>
</dbReference>
<evidence type="ECO:0000256" key="3">
    <source>
        <dbReference type="ARBA" id="ARBA00022840"/>
    </source>
</evidence>
<evidence type="ECO:0000313" key="6">
    <source>
        <dbReference type="Proteomes" id="UP001168694"/>
    </source>
</evidence>
<gene>
    <name evidence="5" type="ORF">QYF49_17345</name>
</gene>
<dbReference type="Proteomes" id="UP001168694">
    <property type="component" value="Unassembled WGS sequence"/>
</dbReference>
<keyword evidence="2 4" id="KW-0547">Nucleotide-binding</keyword>
<dbReference type="InterPro" id="IPR024185">
    <property type="entry name" value="FTHF_cligase-like_sf"/>
</dbReference>
<dbReference type="EC" id="6.3.3.2" evidence="4"/>
<evidence type="ECO:0000256" key="1">
    <source>
        <dbReference type="ARBA" id="ARBA00010638"/>
    </source>
</evidence>
<protein>
    <recommendedName>
        <fullName evidence="4">5-formyltetrahydrofolate cyclo-ligase</fullName>
        <ecNumber evidence="4">6.3.3.2</ecNumber>
    </recommendedName>
</protein>
<organism evidence="5 6">
    <name type="scientific">Fictibacillus terranigra</name>
    <dbReference type="NCBI Taxonomy" id="3058424"/>
    <lineage>
        <taxon>Bacteria</taxon>
        <taxon>Bacillati</taxon>
        <taxon>Bacillota</taxon>
        <taxon>Bacilli</taxon>
        <taxon>Bacillales</taxon>
        <taxon>Fictibacillaceae</taxon>
        <taxon>Fictibacillus</taxon>
    </lineage>
</organism>
<reference evidence="5" key="1">
    <citation type="submission" date="2023-06" db="EMBL/GenBank/DDBJ databases">
        <title>Draft Genome Sequences of Representative Paenibacillus Polymyxa, Bacillus cereus, Fictibacillus sp., and Brevibacillus agri Strains Isolated from Amazonian Dark Earth.</title>
        <authorList>
            <person name="Pellegrinetti T.A."/>
            <person name="Cunha I.C.M."/>
            <person name="Chaves M.G."/>
            <person name="Freitas A.S."/>
            <person name="Silva A.V.R."/>
            <person name="Tsai S.M."/>
            <person name="Mendes L.W."/>
        </authorList>
    </citation>
    <scope>NUCLEOTIDE SEQUENCE</scope>
    <source>
        <strain evidence="5">CENA-BCM004</strain>
    </source>
</reference>
<dbReference type="PIRSF" id="PIRSF006806">
    <property type="entry name" value="FTHF_cligase"/>
    <property type="match status" value="1"/>
</dbReference>
<dbReference type="RefSeq" id="WP_290400858.1">
    <property type="nucleotide sequence ID" value="NZ_JAUHLN010000003.1"/>
</dbReference>
<dbReference type="InterPro" id="IPR002698">
    <property type="entry name" value="FTHF_cligase"/>
</dbReference>
<dbReference type="Pfam" id="PF01812">
    <property type="entry name" value="5-FTHF_cyc-lig"/>
    <property type="match status" value="1"/>
</dbReference>
<accession>A0ABT8EA19</accession>
<dbReference type="NCBIfam" id="TIGR02727">
    <property type="entry name" value="MTHFS_bact"/>
    <property type="match status" value="1"/>
</dbReference>
<dbReference type="GO" id="GO:0030272">
    <property type="term" value="F:5-formyltetrahydrofolate cyclo-ligase activity"/>
    <property type="evidence" value="ECO:0007669"/>
    <property type="project" value="UniProtKB-EC"/>
</dbReference>
<keyword evidence="5" id="KW-0436">Ligase</keyword>
<evidence type="ECO:0000256" key="4">
    <source>
        <dbReference type="RuleBase" id="RU361279"/>
    </source>
</evidence>
<comment type="cofactor">
    <cofactor evidence="4">
        <name>Mg(2+)</name>
        <dbReference type="ChEBI" id="CHEBI:18420"/>
    </cofactor>
</comment>
<sequence length="190" mass="21611">METKKNLRKEMKNKLLTMDAASHEAKSKKIAGQLFNLPLWMESNHIGITISREFEVDTRGIITKAWEEGKDVSAPKCSTDGERRMDFYRITSFLDLENVYMDLYEPILSKTELSSRADIDLMIVPGLIFCPQGYRIGFGGGFYDRYLASYEGSTVSLAFDLQLLRSIPVEPFDVPVQWIVTDQGVHKAES</sequence>
<dbReference type="PANTHER" id="PTHR23407:SF1">
    <property type="entry name" value="5-FORMYLTETRAHYDROFOLATE CYCLO-LIGASE"/>
    <property type="match status" value="1"/>
</dbReference>
<name>A0ABT8EA19_9BACL</name>